<proteinExistence type="predicted"/>
<comment type="caution">
    <text evidence="2">The sequence shown here is derived from an EMBL/GenBank/DDBJ whole genome shotgun (WGS) entry which is preliminary data.</text>
</comment>
<dbReference type="Gene3D" id="3.40.50.720">
    <property type="entry name" value="NAD(P)-binding Rossmann-like Domain"/>
    <property type="match status" value="1"/>
</dbReference>
<evidence type="ECO:0000259" key="1">
    <source>
        <dbReference type="Pfam" id="PF01370"/>
    </source>
</evidence>
<gene>
    <name evidence="2" type="ORF">ACFWJN_24320</name>
</gene>
<feature type="domain" description="NAD-dependent epimerase/dehydratase" evidence="1">
    <location>
        <begin position="2"/>
        <end position="203"/>
    </location>
</feature>
<dbReference type="InterPro" id="IPR001509">
    <property type="entry name" value="Epimerase_deHydtase"/>
</dbReference>
<reference evidence="2 3" key="1">
    <citation type="submission" date="2024-09" db="EMBL/GenBank/DDBJ databases">
        <title>The Natural Products Discovery Center: Release of the First 8490 Sequenced Strains for Exploring Actinobacteria Biosynthetic Diversity.</title>
        <authorList>
            <person name="Kalkreuter E."/>
            <person name="Kautsar S.A."/>
            <person name="Yang D."/>
            <person name="Bader C.D."/>
            <person name="Teijaro C.N."/>
            <person name="Fluegel L."/>
            <person name="Davis C.M."/>
            <person name="Simpson J.R."/>
            <person name="Lauterbach L."/>
            <person name="Steele A.D."/>
            <person name="Gui C."/>
            <person name="Meng S."/>
            <person name="Li G."/>
            <person name="Viehrig K."/>
            <person name="Ye F."/>
            <person name="Su P."/>
            <person name="Kiefer A.F."/>
            <person name="Nichols A."/>
            <person name="Cepeda A.J."/>
            <person name="Yan W."/>
            <person name="Fan B."/>
            <person name="Jiang Y."/>
            <person name="Adhikari A."/>
            <person name="Zheng C.-J."/>
            <person name="Schuster L."/>
            <person name="Cowan T.M."/>
            <person name="Smanski M.J."/>
            <person name="Chevrette M.G."/>
            <person name="De Carvalho L.P.S."/>
            <person name="Shen B."/>
        </authorList>
    </citation>
    <scope>NUCLEOTIDE SEQUENCE [LARGE SCALE GENOMIC DNA]</scope>
    <source>
        <strain evidence="2 3">NPDC058348</strain>
    </source>
</reference>
<dbReference type="EMBL" id="JBHXIJ010000210">
    <property type="protein sequence ID" value="MFD5102068.1"/>
    <property type="molecule type" value="Genomic_DNA"/>
</dbReference>
<dbReference type="Pfam" id="PF01370">
    <property type="entry name" value="Epimerase"/>
    <property type="match status" value="1"/>
</dbReference>
<dbReference type="InterPro" id="IPR036291">
    <property type="entry name" value="NAD(P)-bd_dom_sf"/>
</dbReference>
<keyword evidence="3" id="KW-1185">Reference proteome</keyword>
<sequence length="332" mass="34750">MLGGTDFGGRAVAEAARDRGWEVTVFHRGEHPAPAGVRVLRGDRTAPDGLAALAGGSWDAVVDTWSAGPAAVRDTARLLSGRAGRYAFVSSRSVYAWPAPAGLDEDGPLAEGDPDADATEYPADKRGAELAVLREFGEERTLIVRAGLLLGPRETPGRLTWWLERVARGGRVLAPGPRDTPLQYVDARDLAAWLLDALDAGLHGPYNMVGPPGHTTMGDLLDACLRVTGSDAELCWTPPEAVEAAGVEAWSELPIWAPPGSELHAAVHAGDVSRALATGLRCRPVLDTVRDTWAWRQALPDGVAPPLADGVPAEKEARALAGEAAGSGPAGV</sequence>
<dbReference type="RefSeq" id="WP_386718422.1">
    <property type="nucleotide sequence ID" value="NZ_JBHXIJ010000210.1"/>
</dbReference>
<evidence type="ECO:0000313" key="2">
    <source>
        <dbReference type="EMBL" id="MFD5102068.1"/>
    </source>
</evidence>
<accession>A0ABW6FQT4</accession>
<dbReference type="Proteomes" id="UP001598448">
    <property type="component" value="Unassembled WGS sequence"/>
</dbReference>
<dbReference type="PANTHER" id="PTHR43245:SF13">
    <property type="entry name" value="UDP-D-APIOSE_UDP-D-XYLOSE SYNTHASE 2"/>
    <property type="match status" value="1"/>
</dbReference>
<name>A0ABW6FQT4_9ACTN</name>
<dbReference type="PANTHER" id="PTHR43245">
    <property type="entry name" value="BIFUNCTIONAL POLYMYXIN RESISTANCE PROTEIN ARNA"/>
    <property type="match status" value="1"/>
</dbReference>
<dbReference type="SUPFAM" id="SSF51735">
    <property type="entry name" value="NAD(P)-binding Rossmann-fold domains"/>
    <property type="match status" value="1"/>
</dbReference>
<protein>
    <submittedName>
        <fullName evidence="2">NAD-dependent epimerase/dehydratase family protein</fullName>
    </submittedName>
</protein>
<evidence type="ECO:0000313" key="3">
    <source>
        <dbReference type="Proteomes" id="UP001598448"/>
    </source>
</evidence>
<dbReference type="InterPro" id="IPR050177">
    <property type="entry name" value="Lipid_A_modif_metabolic_enz"/>
</dbReference>
<organism evidence="2 3">
    <name type="scientific">Streptomyces albidochromogenes</name>
    <dbReference type="NCBI Taxonomy" id="329524"/>
    <lineage>
        <taxon>Bacteria</taxon>
        <taxon>Bacillati</taxon>
        <taxon>Actinomycetota</taxon>
        <taxon>Actinomycetes</taxon>
        <taxon>Kitasatosporales</taxon>
        <taxon>Streptomycetaceae</taxon>
        <taxon>Streptomyces</taxon>
    </lineage>
</organism>